<dbReference type="Pfam" id="PF20043">
    <property type="entry name" value="DUF6445"/>
    <property type="match status" value="1"/>
</dbReference>
<dbReference type="Proteomes" id="UP000196052">
    <property type="component" value="Unassembled WGS sequence"/>
</dbReference>
<name>A0A1C4FF46_9BACI</name>
<dbReference type="EMBL" id="FMBE01000014">
    <property type="protein sequence ID" value="SCC54530.1"/>
    <property type="molecule type" value="Genomic_DNA"/>
</dbReference>
<evidence type="ECO:0000313" key="2">
    <source>
        <dbReference type="Proteomes" id="UP000196052"/>
    </source>
</evidence>
<gene>
    <name evidence="1" type="ORF">BC05F1_04373</name>
</gene>
<dbReference type="AlphaFoldDB" id="A0A1C4FF46"/>
<dbReference type="InterPro" id="IPR045617">
    <property type="entry name" value="DUF6445"/>
</dbReference>
<proteinExistence type="predicted"/>
<organism evidence="1 2">
    <name type="scientific">Bacillus wiedmannii</name>
    <dbReference type="NCBI Taxonomy" id="1890302"/>
    <lineage>
        <taxon>Bacteria</taxon>
        <taxon>Bacillati</taxon>
        <taxon>Bacillota</taxon>
        <taxon>Bacilli</taxon>
        <taxon>Bacillales</taxon>
        <taxon>Bacillaceae</taxon>
        <taxon>Bacillus</taxon>
        <taxon>Bacillus cereus group</taxon>
    </lineage>
</organism>
<reference evidence="2" key="1">
    <citation type="submission" date="2016-08" db="EMBL/GenBank/DDBJ databases">
        <authorList>
            <person name="Loux V."/>
            <person name="Rue O."/>
        </authorList>
    </citation>
    <scope>NUCLEOTIDE SEQUENCE [LARGE SCALE GENOMIC DNA]</scope>
    <source>
        <strain evidence="2">INRA Bc05-F1</strain>
    </source>
</reference>
<accession>A0A1C4FF46</accession>
<protein>
    <submittedName>
        <fullName evidence="1">Uncharacterized protein</fullName>
    </submittedName>
</protein>
<evidence type="ECO:0000313" key="1">
    <source>
        <dbReference type="EMBL" id="SCC54530.1"/>
    </source>
</evidence>
<dbReference type="RefSeq" id="WP_088123190.1">
    <property type="nucleotide sequence ID" value="NZ_FMBE01000014.1"/>
</dbReference>
<sequence>MHNKIIVIENFYKNPELIRNFALKSNYSSVAKLNYPGYQSDKEFDANGIIEGFERIVGNKIEDPKGRFTFGGFRLITKNTGKVLKVHADTIIDWAGLVFLTPNAPLDSGLGIYKHRETGLIGPPTDEEARQLGHEDASEFEMNVIRRDMDDLSKWELISFIGNKFNRLVLIKGCELYHAPMKGFGENPKNCRITQNFFFKELVKSEPLSNMITI</sequence>